<evidence type="ECO:0000256" key="1">
    <source>
        <dbReference type="ARBA" id="ARBA00006216"/>
    </source>
</evidence>
<comment type="similarity">
    <text evidence="1">Belongs to the ABC transporter superfamily. Ycf16 family.</text>
</comment>
<dbReference type="InterPro" id="IPR003439">
    <property type="entry name" value="ABC_transporter-like_ATP-bd"/>
</dbReference>
<dbReference type="InterPro" id="IPR027417">
    <property type="entry name" value="P-loop_NTPase"/>
</dbReference>
<dbReference type="SUPFAM" id="SSF52540">
    <property type="entry name" value="P-loop containing nucleoside triphosphate hydrolases"/>
    <property type="match status" value="1"/>
</dbReference>
<dbReference type="CDD" id="cd03217">
    <property type="entry name" value="ABC_FeS_Assembly"/>
    <property type="match status" value="1"/>
</dbReference>
<evidence type="ECO:0000313" key="5">
    <source>
        <dbReference type="EMBL" id="PIP04681.1"/>
    </source>
</evidence>
<evidence type="ECO:0000256" key="2">
    <source>
        <dbReference type="ARBA" id="ARBA00022741"/>
    </source>
</evidence>
<dbReference type="InterPro" id="IPR010230">
    <property type="entry name" value="FeS-cluster_ATPase_SufC"/>
</dbReference>
<dbReference type="InterPro" id="IPR003593">
    <property type="entry name" value="AAA+_ATPase"/>
</dbReference>
<protein>
    <submittedName>
        <fullName evidence="5">Fe-S cluster assembly ATPase SufC</fullName>
    </submittedName>
</protein>
<sequence>MLEVKNLKVNRGGTNILKAVSLSIKEGETHILMGPNGSGKSTLANALLGNPLYTVAGGKILLDKMPLVKLSPDKRAKLGLFLAFQYPVEVEGVSMRSFLRTVYIELKKSGENFNKNLVESLKLLNINENFMGRALNFGFSGGEKKKSEILQLALFSPKYAILDETDSGLDVASLRTVAEGISALKKTNPKLGILMITHNPRILKYLNADVVHIMFQGKIIKSGNAALVKEVEEKGYGDTKSKLIMMNSERIG</sequence>
<dbReference type="GO" id="GO:0016887">
    <property type="term" value="F:ATP hydrolysis activity"/>
    <property type="evidence" value="ECO:0007669"/>
    <property type="project" value="InterPro"/>
</dbReference>
<dbReference type="Proteomes" id="UP000231388">
    <property type="component" value="Unassembled WGS sequence"/>
</dbReference>
<keyword evidence="3" id="KW-0067">ATP-binding</keyword>
<gene>
    <name evidence="5" type="primary">sufC</name>
    <name evidence="5" type="ORF">COX53_01105</name>
</gene>
<dbReference type="GO" id="GO:0005524">
    <property type="term" value="F:ATP binding"/>
    <property type="evidence" value="ECO:0007669"/>
    <property type="project" value="UniProtKB-KW"/>
</dbReference>
<dbReference type="Pfam" id="PF00005">
    <property type="entry name" value="ABC_tran"/>
    <property type="match status" value="1"/>
</dbReference>
<comment type="caution">
    <text evidence="5">The sequence shown here is derived from an EMBL/GenBank/DDBJ whole genome shotgun (WGS) entry which is preliminary data.</text>
</comment>
<organism evidence="5 6">
    <name type="scientific">candidate division WWE3 bacterium CG23_combo_of_CG06-09_8_20_14_all_40_14</name>
    <dbReference type="NCBI Taxonomy" id="1975095"/>
    <lineage>
        <taxon>Bacteria</taxon>
        <taxon>Katanobacteria</taxon>
    </lineage>
</organism>
<reference evidence="5 6" key="1">
    <citation type="submission" date="2017-09" db="EMBL/GenBank/DDBJ databases">
        <title>Depth-based differentiation of microbial function through sediment-hosted aquifers and enrichment of novel symbionts in the deep terrestrial subsurface.</title>
        <authorList>
            <person name="Probst A.J."/>
            <person name="Ladd B."/>
            <person name="Jarett J.K."/>
            <person name="Geller-Mcgrath D.E."/>
            <person name="Sieber C.M."/>
            <person name="Emerson J.B."/>
            <person name="Anantharaman K."/>
            <person name="Thomas B.C."/>
            <person name="Malmstrom R."/>
            <person name="Stieglmeier M."/>
            <person name="Klingl A."/>
            <person name="Woyke T."/>
            <person name="Ryan C.M."/>
            <person name="Banfield J.F."/>
        </authorList>
    </citation>
    <scope>NUCLEOTIDE SEQUENCE [LARGE SCALE GENOMIC DNA]</scope>
    <source>
        <strain evidence="5">CG23_combo_of_CG06-09_8_20_14_all_40_14</strain>
    </source>
</reference>
<dbReference type="Gene3D" id="3.40.50.300">
    <property type="entry name" value="P-loop containing nucleotide triphosphate hydrolases"/>
    <property type="match status" value="1"/>
</dbReference>
<evidence type="ECO:0000256" key="3">
    <source>
        <dbReference type="ARBA" id="ARBA00022840"/>
    </source>
</evidence>
<dbReference type="AlphaFoldDB" id="A0A2G9XEG4"/>
<dbReference type="SMART" id="SM00382">
    <property type="entry name" value="AAA"/>
    <property type="match status" value="1"/>
</dbReference>
<dbReference type="NCBIfam" id="TIGR01978">
    <property type="entry name" value="sufC"/>
    <property type="match status" value="1"/>
</dbReference>
<dbReference type="PANTHER" id="PTHR43204:SF1">
    <property type="entry name" value="ABC TRANSPORTER I FAMILY MEMBER 6, CHLOROPLASTIC"/>
    <property type="match status" value="1"/>
</dbReference>
<dbReference type="PANTHER" id="PTHR43204">
    <property type="entry name" value="ABC TRANSPORTER I FAMILY MEMBER 6, CHLOROPLASTIC"/>
    <property type="match status" value="1"/>
</dbReference>
<evidence type="ECO:0000259" key="4">
    <source>
        <dbReference type="PROSITE" id="PS50893"/>
    </source>
</evidence>
<dbReference type="EMBL" id="PCQY01000015">
    <property type="protein sequence ID" value="PIP04681.1"/>
    <property type="molecule type" value="Genomic_DNA"/>
</dbReference>
<feature type="domain" description="ABC transporter" evidence="4">
    <location>
        <begin position="2"/>
        <end position="241"/>
    </location>
</feature>
<keyword evidence="2" id="KW-0547">Nucleotide-binding</keyword>
<dbReference type="PROSITE" id="PS50893">
    <property type="entry name" value="ABC_TRANSPORTER_2"/>
    <property type="match status" value="1"/>
</dbReference>
<name>A0A2G9XEG4_UNCKA</name>
<evidence type="ECO:0000313" key="6">
    <source>
        <dbReference type="Proteomes" id="UP000231388"/>
    </source>
</evidence>
<accession>A0A2G9XEG4</accession>
<proteinExistence type="inferred from homology"/>